<accession>A0A4R0QW84</accession>
<keyword evidence="2" id="KW-1185">Reference proteome</keyword>
<comment type="caution">
    <text evidence="1">The sequence shown here is derived from an EMBL/GenBank/DDBJ whole genome shotgun (WGS) entry which is preliminary data.</text>
</comment>
<evidence type="ECO:0000313" key="1">
    <source>
        <dbReference type="EMBL" id="TCD53750.1"/>
    </source>
</evidence>
<dbReference type="AlphaFoldDB" id="A0A4R0QW84"/>
<evidence type="ECO:0000313" key="2">
    <source>
        <dbReference type="Proteomes" id="UP000291289"/>
    </source>
</evidence>
<reference evidence="1 2" key="1">
    <citation type="submission" date="2018-12" db="EMBL/GenBank/DDBJ databases">
        <title>Alloscrdovia theropitheci sp. nov: a novel taxon from the feces of the bleeding-herat monkey (Theropithecus geleda).</title>
        <authorList>
            <person name="Modesto M."/>
        </authorList>
    </citation>
    <scope>NUCLEOTIDE SEQUENCE [LARGE SCALE GENOMIC DNA]</scope>
    <source>
        <strain evidence="1 2">GLDI4/2</strain>
    </source>
</reference>
<sequence>MTETTVLKQINVSRDIASSERIMSTAQKHRLSVMPATHIPAYEQESFSLPEAARVFGVDYEALRGWVNMGLIDTFRPLSRRGTPGRRRIRRVVMQKFLAQFDE</sequence>
<name>A0A4R0QW84_9BIFI</name>
<protein>
    <submittedName>
        <fullName evidence="1">Uncharacterized protein</fullName>
    </submittedName>
</protein>
<organism evidence="1 2">
    <name type="scientific">Alloscardovia theropitheci</name>
    <dbReference type="NCBI Taxonomy" id="2496842"/>
    <lineage>
        <taxon>Bacteria</taxon>
        <taxon>Bacillati</taxon>
        <taxon>Actinomycetota</taxon>
        <taxon>Actinomycetes</taxon>
        <taxon>Bifidobacteriales</taxon>
        <taxon>Bifidobacteriaceae</taxon>
        <taxon>Alloscardovia</taxon>
    </lineage>
</organism>
<gene>
    <name evidence="1" type="ORF">EJ419_07225</name>
</gene>
<dbReference type="Proteomes" id="UP000291289">
    <property type="component" value="Unassembled WGS sequence"/>
</dbReference>
<proteinExistence type="predicted"/>
<dbReference type="RefSeq" id="WP_131285073.1">
    <property type="nucleotide sequence ID" value="NZ_RXLP01000026.1"/>
</dbReference>
<dbReference type="EMBL" id="RXLP01000026">
    <property type="protein sequence ID" value="TCD53750.1"/>
    <property type="molecule type" value="Genomic_DNA"/>
</dbReference>